<dbReference type="EMBL" id="NHOC01000002">
    <property type="protein sequence ID" value="OUM21536.1"/>
    <property type="molecule type" value="Genomic_DNA"/>
</dbReference>
<feature type="transmembrane region" description="Helical" evidence="9">
    <location>
        <begin position="263"/>
        <end position="283"/>
    </location>
</feature>
<feature type="transmembrane region" description="Helical" evidence="9">
    <location>
        <begin position="157"/>
        <end position="176"/>
    </location>
</feature>
<keyword evidence="6" id="KW-0764">Sulfate transport</keyword>
<dbReference type="Gene3D" id="1.10.3720.10">
    <property type="entry name" value="MetI-like"/>
    <property type="match status" value="1"/>
</dbReference>
<evidence type="ECO:0000256" key="8">
    <source>
        <dbReference type="ARBA" id="ARBA00025323"/>
    </source>
</evidence>
<feature type="domain" description="ABC transmembrane type-1" evidence="10">
    <location>
        <begin position="81"/>
        <end position="284"/>
    </location>
</feature>
<dbReference type="InterPro" id="IPR000515">
    <property type="entry name" value="MetI-like"/>
</dbReference>
<feature type="transmembrane region" description="Helical" evidence="9">
    <location>
        <begin position="116"/>
        <end position="137"/>
    </location>
</feature>
<evidence type="ECO:0000256" key="2">
    <source>
        <dbReference type="ARBA" id="ARBA00011779"/>
    </source>
</evidence>
<dbReference type="InterPro" id="IPR035906">
    <property type="entry name" value="MetI-like_sf"/>
</dbReference>
<evidence type="ECO:0000313" key="12">
    <source>
        <dbReference type="Proteomes" id="UP000194903"/>
    </source>
</evidence>
<accession>A0A252F704</accession>
<comment type="function">
    <text evidence="8">Part of the ABC transporter complex CysAWTP (TC 3.A.1.6.1) involved in sulfate/thiosulfate import. Probably responsible for the translocation of the substrate across the membrane.</text>
</comment>
<keyword evidence="7 9" id="KW-0472">Membrane</keyword>
<dbReference type="SUPFAM" id="SSF161098">
    <property type="entry name" value="MetI-like"/>
    <property type="match status" value="1"/>
</dbReference>
<keyword evidence="4 9" id="KW-0812">Transmembrane</keyword>
<protein>
    <submittedName>
        <fullName evidence="11">Sulfate ABC transporter permease subunit CysW</fullName>
    </submittedName>
</protein>
<dbReference type="Proteomes" id="UP000194903">
    <property type="component" value="Unassembled WGS sequence"/>
</dbReference>
<keyword evidence="5 9" id="KW-1133">Transmembrane helix</keyword>
<feature type="transmembrane region" description="Helical" evidence="9">
    <location>
        <begin position="35"/>
        <end position="61"/>
    </location>
</feature>
<evidence type="ECO:0000259" key="10">
    <source>
        <dbReference type="PROSITE" id="PS50928"/>
    </source>
</evidence>
<feature type="transmembrane region" description="Helical" evidence="9">
    <location>
        <begin position="81"/>
        <end position="104"/>
    </location>
</feature>
<keyword evidence="3" id="KW-0813">Transport</keyword>
<comment type="subunit">
    <text evidence="2">The complex is composed of two ATP-binding proteins (CysA), two transmembrane proteins (CysT and CysW) and a solute-binding protein (CysP).</text>
</comment>
<dbReference type="Pfam" id="PF00528">
    <property type="entry name" value="BPD_transp_1"/>
    <property type="match status" value="1"/>
</dbReference>
<evidence type="ECO:0000256" key="4">
    <source>
        <dbReference type="ARBA" id="ARBA00022692"/>
    </source>
</evidence>
<evidence type="ECO:0000256" key="5">
    <source>
        <dbReference type="ARBA" id="ARBA00022989"/>
    </source>
</evidence>
<dbReference type="NCBIfam" id="TIGR02140">
    <property type="entry name" value="permease_CysW"/>
    <property type="match status" value="1"/>
</dbReference>
<dbReference type="PANTHER" id="PTHR30406">
    <property type="entry name" value="SULFATE TRANSPORT SYSTEM PERMEASE PROTEIN"/>
    <property type="match status" value="1"/>
</dbReference>
<reference evidence="11 12" key="1">
    <citation type="submission" date="2017-05" db="EMBL/GenBank/DDBJ databases">
        <title>Butyricicoccus porcorum sp. nov. a butyrate-producing bacterium from the swine intestinal tract.</title>
        <authorList>
            <person name="Trachsel J."/>
            <person name="Humphrey S."/>
            <person name="Allen H.K."/>
        </authorList>
    </citation>
    <scope>NUCLEOTIDE SEQUENCE [LARGE SCALE GENOMIC DNA]</scope>
    <source>
        <strain evidence="11">BB10</strain>
    </source>
</reference>
<evidence type="ECO:0000256" key="3">
    <source>
        <dbReference type="ARBA" id="ARBA00022448"/>
    </source>
</evidence>
<comment type="caution">
    <text evidence="11">The sequence shown here is derived from an EMBL/GenBank/DDBJ whole genome shotgun (WGS) entry which is preliminary data.</text>
</comment>
<gene>
    <name evidence="11" type="ORF">CBW42_02950</name>
</gene>
<name>A0A252F704_9FIRM</name>
<dbReference type="PROSITE" id="PS50928">
    <property type="entry name" value="ABC_TM1"/>
    <property type="match status" value="1"/>
</dbReference>
<dbReference type="NCBIfam" id="TIGR00969">
    <property type="entry name" value="3a0106s02"/>
    <property type="match status" value="1"/>
</dbReference>
<dbReference type="AlphaFoldDB" id="A0A252F704"/>
<dbReference type="InterPro" id="IPR005667">
    <property type="entry name" value="Sulph_transpt2"/>
</dbReference>
<dbReference type="CDD" id="cd06261">
    <property type="entry name" value="TM_PBP2"/>
    <property type="match status" value="1"/>
</dbReference>
<comment type="subcellular location">
    <subcellularLocation>
        <location evidence="1">Membrane</location>
        <topology evidence="1">Multi-pass membrane protein</topology>
    </subcellularLocation>
</comment>
<proteinExistence type="predicted"/>
<evidence type="ECO:0000256" key="6">
    <source>
        <dbReference type="ARBA" id="ARBA00023032"/>
    </source>
</evidence>
<evidence type="ECO:0000256" key="9">
    <source>
        <dbReference type="SAM" id="Phobius"/>
    </source>
</evidence>
<dbReference type="GO" id="GO:0015419">
    <property type="term" value="F:ABC-type sulfate transporter activity"/>
    <property type="evidence" value="ECO:0007669"/>
    <property type="project" value="InterPro"/>
</dbReference>
<evidence type="ECO:0000313" key="11">
    <source>
        <dbReference type="EMBL" id="OUM21536.1"/>
    </source>
</evidence>
<evidence type="ECO:0000256" key="7">
    <source>
        <dbReference type="ARBA" id="ARBA00023136"/>
    </source>
</evidence>
<dbReference type="PANTHER" id="PTHR30406:SF1">
    <property type="entry name" value="SULFATE TRANSPORT SYSTEM PERMEASE PROTEIN CYSW"/>
    <property type="match status" value="1"/>
</dbReference>
<sequence>MSTQSCKAGLPKLSVASDKEGFALKQNEQSGAVKWLLIAFSAVFLAVMLVLPLVYVLITAFREGIQPYLEAVTDKYALKSIQLTLEATVIAVIVNTVFGLFASWSITKFQFRGKKIISTLIDLPLTVSPIIAGLIYVLTFGRQSFLYPYLKSAHISIIYAVPGIVLATIFVTFPFISREIIPVLTAAGKDEEEAAALMGAGGWTIFRRVTFPHIKWALLYGIVLCTARAMGEFGAVSVLSGHLRGKTNTMPLYIELLYQGYDFTGAFAVSSILVVMAIIILVLRSVLEYRGRKNEE</sequence>
<dbReference type="GO" id="GO:0005886">
    <property type="term" value="C:plasma membrane"/>
    <property type="evidence" value="ECO:0007669"/>
    <property type="project" value="InterPro"/>
</dbReference>
<feature type="transmembrane region" description="Helical" evidence="9">
    <location>
        <begin position="217"/>
        <end position="243"/>
    </location>
</feature>
<evidence type="ECO:0000256" key="1">
    <source>
        <dbReference type="ARBA" id="ARBA00004141"/>
    </source>
</evidence>
<organism evidence="11 12">
    <name type="scientific">Butyricicoccus porcorum</name>
    <dbReference type="NCBI Taxonomy" id="1945634"/>
    <lineage>
        <taxon>Bacteria</taxon>
        <taxon>Bacillati</taxon>
        <taxon>Bacillota</taxon>
        <taxon>Clostridia</taxon>
        <taxon>Eubacteriales</taxon>
        <taxon>Butyricicoccaceae</taxon>
        <taxon>Butyricicoccus</taxon>
    </lineage>
</organism>
<dbReference type="InterPro" id="IPR011866">
    <property type="entry name" value="CysW_permease"/>
</dbReference>
<keyword evidence="12" id="KW-1185">Reference proteome</keyword>